<dbReference type="VEuPathDB" id="TriTrypDB:LmjF.25.0030"/>
<evidence type="ECO:0000256" key="1">
    <source>
        <dbReference type="SAM" id="MobiDB-lite"/>
    </source>
</evidence>
<reference evidence="3 4" key="1">
    <citation type="journal article" date="2005" name="Science">
        <title>The genome of the kinetoplastid parasite, Leishmania major.</title>
        <authorList>
            <person name="Ivens A.C."/>
            <person name="Peacock C.S."/>
            <person name="Worthey E.A."/>
            <person name="Murphy L."/>
            <person name="Aggarwal G."/>
            <person name="Berriman M."/>
            <person name="Sisk E."/>
            <person name="Rajandream M.A."/>
            <person name="Adlem E."/>
            <person name="Aert R."/>
            <person name="Anupama A."/>
            <person name="Apostolou Z."/>
            <person name="Attipoe P."/>
            <person name="Bason N."/>
            <person name="Bauser C."/>
            <person name="Beck A."/>
            <person name="Beverley S.M."/>
            <person name="Bianchettin G."/>
            <person name="Borzym K."/>
            <person name="Bothe G."/>
            <person name="Bruschi C.V."/>
            <person name="Collins M."/>
            <person name="Cadag E."/>
            <person name="Ciarloni L."/>
            <person name="Clayton C."/>
            <person name="Coulson R.M."/>
            <person name="Cronin A."/>
            <person name="Cruz A.K."/>
            <person name="Davies R.M."/>
            <person name="De Gaudenzi J."/>
            <person name="Dobson D.E."/>
            <person name="Duesterhoeft A."/>
            <person name="Fazelina G."/>
            <person name="Fosker N."/>
            <person name="Frasch A.C."/>
            <person name="Fraser A."/>
            <person name="Fuchs M."/>
            <person name="Gabel C."/>
            <person name="Goble A."/>
            <person name="Goffeau A."/>
            <person name="Harris D."/>
            <person name="Hertz-Fowler C."/>
            <person name="Hilbert H."/>
            <person name="Horn D."/>
            <person name="Huang Y."/>
            <person name="Klages S."/>
            <person name="Knights A."/>
            <person name="Kube M."/>
            <person name="Larke N."/>
            <person name="Litvin L."/>
            <person name="Lord A."/>
            <person name="Louie T."/>
            <person name="Marra M."/>
            <person name="Masuy D."/>
            <person name="Matthews K."/>
            <person name="Michaeli S."/>
            <person name="Mottram J.C."/>
            <person name="Muller-Auer S."/>
            <person name="Munden H."/>
            <person name="Nelson S."/>
            <person name="Norbertczak H."/>
            <person name="Oliver K."/>
            <person name="O'neil S."/>
            <person name="Pentony M."/>
            <person name="Pohl T.M."/>
            <person name="Price C."/>
            <person name="Purnelle B."/>
            <person name="Quail M.A."/>
            <person name="Rabbinowitsch E."/>
            <person name="Reinhardt R."/>
            <person name="Rieger M."/>
            <person name="Rinta J."/>
            <person name="Robben J."/>
            <person name="Robertson L."/>
            <person name="Ruiz J.C."/>
            <person name="Rutter S."/>
            <person name="Saunders D."/>
            <person name="Schafer M."/>
            <person name="Schein J."/>
            <person name="Schwartz D.C."/>
            <person name="Seeger K."/>
            <person name="Seyler A."/>
            <person name="Sharp S."/>
            <person name="Shin H."/>
            <person name="Sivam D."/>
            <person name="Squares R."/>
            <person name="Squares S."/>
            <person name="Tosato V."/>
            <person name="Vogt C."/>
            <person name="Volckaert G."/>
            <person name="Wambutt R."/>
            <person name="Warren T."/>
            <person name="Wedler H."/>
            <person name="Woodward J."/>
            <person name="Zhou S."/>
            <person name="Zimmermann W."/>
            <person name="Smith D.F."/>
            <person name="Blackwell J.M."/>
            <person name="Stuart K.D."/>
            <person name="Barrell B."/>
            <person name="Myler P.J."/>
        </authorList>
    </citation>
    <scope>NUCLEOTIDE SEQUENCE [LARGE SCALE GENOMIC DNA]</scope>
    <source>
        <strain evidence="4">MHOM/IL/81/Friedlin</strain>
    </source>
</reference>
<feature type="domain" description="C2H2-type" evidence="2">
    <location>
        <begin position="509"/>
        <end position="529"/>
    </location>
</feature>
<sequence length="583" mass="64688">MPQASRDEGTRTIGPAAHVLPDRLFILLVGEGNLSFAYALVKRLSRSAVVRRATQNEGVAGERRRGIIVEVIATTFDSEAEVSRKYPEAVGFLAYFAAKRRVRVGYYGDVNATSLSSAAAPLRDHPFHLLIFNNPHIGFEDLYRQIALLSHFFRSARELHTRAPTEDFPQEIVVTLCNDQAQRWDLLGCAARSGYICVAAVPMRSADFPEYTNRRHQRHAAFPFRIMVQYYFVAPQAALHGVLRDLSAEMTLWEQERQSRLHEGLPCSYTCVEWLRVAKSYFAYSSQVADATTEVSGSAATNPCVLSGDDFSVNGSACSAQQPLPLLHPTLVARVVGAAAMAPFFSDPSEDHTEAFMPYLPSSTWIRLYRAQRVAERRCSCSVALAPSTAPPLPPHLDSSILGRLLTSKEASKLQRYLTGYGAAMRAKAQQRRQAETQAACAWSCRECHPARTFETEDDLRQHQIAKHCGATPLAPTLYARVHEQVETASRRLEEALAGLDIEDGGDNNYCEVCGLRFKSGDAYEEHLRYLSPLPGDDAADLVCHVCQPAKCFTDRRALEQHRATKHAPAFSATREETTPANI</sequence>
<dbReference type="RefSeq" id="XP_001683755.1">
    <property type="nucleotide sequence ID" value="XM_001683703.1"/>
</dbReference>
<dbReference type="eggNOG" id="KOG4174">
    <property type="taxonomic scope" value="Eukaryota"/>
</dbReference>
<dbReference type="AlphaFoldDB" id="Q4QA93"/>
<dbReference type="KEGG" id="lma:LMJF_25_0030"/>
<evidence type="ECO:0000259" key="2">
    <source>
        <dbReference type="SMART" id="SM00355"/>
    </source>
</evidence>
<dbReference type="VEuPathDB" id="TriTrypDB:LMJSD75_250005200"/>
<dbReference type="GO" id="GO:0070475">
    <property type="term" value="P:rRNA base methylation"/>
    <property type="evidence" value="ECO:0000318"/>
    <property type="project" value="GO_Central"/>
</dbReference>
<dbReference type="VEuPathDB" id="TriTrypDB:LMJLV39_250005300"/>
<dbReference type="OMA" id="FPFRIMV"/>
<dbReference type="Pfam" id="PF10354">
    <property type="entry name" value="BMT5-like"/>
    <property type="match status" value="1"/>
</dbReference>
<evidence type="ECO:0000313" key="3">
    <source>
        <dbReference type="EMBL" id="CAJ04367.1"/>
    </source>
</evidence>
<dbReference type="GO" id="GO:0070042">
    <property type="term" value="F:rRNA (uridine-N3-)-methyltransferase activity"/>
    <property type="evidence" value="ECO:0000318"/>
    <property type="project" value="GO_Central"/>
</dbReference>
<dbReference type="EMBL" id="FR796421">
    <property type="protein sequence ID" value="CAJ04367.1"/>
    <property type="molecule type" value="Genomic_DNA"/>
</dbReference>
<dbReference type="HOGENOM" id="CLU_468114_0_0_1"/>
<reference evidence="3 4" key="2">
    <citation type="journal article" date="2011" name="Genome Res.">
        <title>Chromosome and gene copy number variation allow major structural change between species and strains of Leishmania.</title>
        <authorList>
            <person name="Rogers M.B."/>
            <person name="Hilley J.D."/>
            <person name="Dickens N.J."/>
            <person name="Wilkes J."/>
            <person name="Bates P.A."/>
            <person name="Depledge D.P."/>
            <person name="Harris D."/>
            <person name="Her Y."/>
            <person name="Herzyk P."/>
            <person name="Imamura H."/>
            <person name="Otto T.D."/>
            <person name="Sanders M."/>
            <person name="Seeger K."/>
            <person name="Dujardin J.C."/>
            <person name="Berriman M."/>
            <person name="Smith D.F."/>
            <person name="Hertz-Fowler C."/>
            <person name="Mottram J.C."/>
        </authorList>
    </citation>
    <scope>NUCLEOTIDE SEQUENCE [LARGE SCALE GENOMIC DNA]</scope>
    <source>
        <strain evidence="4">MHOM/IL/81/Friedlin</strain>
    </source>
</reference>
<accession>Q4QA93</accession>
<dbReference type="InterPro" id="IPR019446">
    <property type="entry name" value="BMT5-like"/>
</dbReference>
<proteinExistence type="predicted"/>
<dbReference type="STRING" id="5664.Q4QA93"/>
<feature type="domain" description="C2H2-type" evidence="2">
    <location>
        <begin position="542"/>
        <end position="567"/>
    </location>
</feature>
<dbReference type="Gene3D" id="3.30.160.60">
    <property type="entry name" value="Classic Zinc Finger"/>
    <property type="match status" value="1"/>
</dbReference>
<organism evidence="3 4">
    <name type="scientific">Leishmania major</name>
    <dbReference type="NCBI Taxonomy" id="5664"/>
    <lineage>
        <taxon>Eukaryota</taxon>
        <taxon>Discoba</taxon>
        <taxon>Euglenozoa</taxon>
        <taxon>Kinetoplastea</taxon>
        <taxon>Metakinetoplastina</taxon>
        <taxon>Trypanosomatida</taxon>
        <taxon>Trypanosomatidae</taxon>
        <taxon>Leishmaniinae</taxon>
        <taxon>Leishmania</taxon>
    </lineage>
</organism>
<protein>
    <recommendedName>
        <fullName evidence="2">C2H2-type domain-containing protein</fullName>
    </recommendedName>
</protein>
<dbReference type="InParanoid" id="Q4QA93"/>
<dbReference type="GO" id="GO:0005737">
    <property type="term" value="C:cytoplasm"/>
    <property type="evidence" value="ECO:0000318"/>
    <property type="project" value="GO_Central"/>
</dbReference>
<feature type="compositionally biased region" description="Basic and acidic residues" evidence="1">
    <location>
        <begin position="574"/>
        <end position="583"/>
    </location>
</feature>
<dbReference type="SMART" id="SM00355">
    <property type="entry name" value="ZnF_C2H2"/>
    <property type="match status" value="3"/>
</dbReference>
<dbReference type="PANTHER" id="PTHR11538:SF26">
    <property type="entry name" value="FERREDOXIN-FOLD ANTICODON-BINDING DOMAIN-CONTAINING PROTEIN 1"/>
    <property type="match status" value="1"/>
</dbReference>
<gene>
    <name evidence="3" type="ORF">LMJF_25_0030</name>
</gene>
<keyword evidence="4" id="KW-1185">Reference proteome</keyword>
<evidence type="ECO:0000313" key="4">
    <source>
        <dbReference type="Proteomes" id="UP000000542"/>
    </source>
</evidence>
<dbReference type="VEuPathDB" id="TriTrypDB:LMJFC_250005400"/>
<name>Q4QA93_LEIMA</name>
<dbReference type="InterPro" id="IPR013087">
    <property type="entry name" value="Znf_C2H2_type"/>
</dbReference>
<feature type="domain" description="C2H2-type" evidence="2">
    <location>
        <begin position="443"/>
        <end position="468"/>
    </location>
</feature>
<dbReference type="GeneID" id="5652416"/>
<dbReference type="PANTHER" id="PTHR11538">
    <property type="entry name" value="PHENYLALANYL-TRNA SYNTHETASE"/>
    <property type="match status" value="1"/>
</dbReference>
<feature type="region of interest" description="Disordered" evidence="1">
    <location>
        <begin position="564"/>
        <end position="583"/>
    </location>
</feature>
<dbReference type="Proteomes" id="UP000000542">
    <property type="component" value="Chromosome 25"/>
</dbReference>